<keyword evidence="1" id="KW-1133">Transmembrane helix</keyword>
<proteinExistence type="predicted"/>
<accession>A0A371NX53</accession>
<dbReference type="EMBL" id="QUAB01000015">
    <property type="protein sequence ID" value="REJ07619.1"/>
    <property type="molecule type" value="Genomic_DNA"/>
</dbReference>
<dbReference type="Proteomes" id="UP000262172">
    <property type="component" value="Unassembled WGS sequence"/>
</dbReference>
<sequence>MYILLALIASCALGIGLHFLLPHRHLRGVAVAPAIATAASGVIYTAMQWAGVAESNGWLWLASIGGGLLIAALATYLLAVVRHASDEKTQQAIGV</sequence>
<protein>
    <recommendedName>
        <fullName evidence="4">Integral membrane protein</fullName>
    </recommendedName>
</protein>
<name>A0A371NX53_9MICO</name>
<feature type="transmembrane region" description="Helical" evidence="1">
    <location>
        <begin position="58"/>
        <end position="81"/>
    </location>
</feature>
<reference evidence="2 3" key="1">
    <citation type="submission" date="2018-08" db="EMBL/GenBank/DDBJ databases">
        <title>Isolation, diversity and antifungal activity of Actinobacteria from cow dung.</title>
        <authorList>
            <person name="Ling L."/>
        </authorList>
    </citation>
    <scope>NUCLEOTIDE SEQUENCE [LARGE SCALE GENOMIC DNA]</scope>
    <source>
        <strain evidence="2 3">NEAU-LLE</strain>
    </source>
</reference>
<keyword evidence="1" id="KW-0472">Membrane</keyword>
<organism evidence="2 3">
    <name type="scientific">Microbacterium bovistercoris</name>
    <dbReference type="NCBI Taxonomy" id="2293570"/>
    <lineage>
        <taxon>Bacteria</taxon>
        <taxon>Bacillati</taxon>
        <taxon>Actinomycetota</taxon>
        <taxon>Actinomycetes</taxon>
        <taxon>Micrococcales</taxon>
        <taxon>Microbacteriaceae</taxon>
        <taxon>Microbacterium</taxon>
    </lineage>
</organism>
<evidence type="ECO:0000256" key="1">
    <source>
        <dbReference type="SAM" id="Phobius"/>
    </source>
</evidence>
<evidence type="ECO:0008006" key="4">
    <source>
        <dbReference type="Google" id="ProtNLM"/>
    </source>
</evidence>
<evidence type="ECO:0000313" key="2">
    <source>
        <dbReference type="EMBL" id="REJ07619.1"/>
    </source>
</evidence>
<dbReference type="AlphaFoldDB" id="A0A371NX53"/>
<dbReference type="RefSeq" id="WP_116240864.1">
    <property type="nucleotide sequence ID" value="NZ_QUAB01000015.1"/>
</dbReference>
<comment type="caution">
    <text evidence="2">The sequence shown here is derived from an EMBL/GenBank/DDBJ whole genome shotgun (WGS) entry which is preliminary data.</text>
</comment>
<keyword evidence="1" id="KW-0812">Transmembrane</keyword>
<evidence type="ECO:0000313" key="3">
    <source>
        <dbReference type="Proteomes" id="UP000262172"/>
    </source>
</evidence>
<keyword evidence="3" id="KW-1185">Reference proteome</keyword>
<gene>
    <name evidence="2" type="ORF">DY023_02985</name>
</gene>